<evidence type="ECO:0000313" key="7">
    <source>
        <dbReference type="Proteomes" id="UP000015530"/>
    </source>
</evidence>
<accession>T0JLM7</accession>
<dbReference type="Proteomes" id="UP000015530">
    <property type="component" value="Unassembled WGS sequence"/>
</dbReference>
<dbReference type="GO" id="GO:0032259">
    <property type="term" value="P:methylation"/>
    <property type="evidence" value="ECO:0007669"/>
    <property type="project" value="UniProtKB-KW"/>
</dbReference>
<feature type="region of interest" description="Disordered" evidence="5">
    <location>
        <begin position="690"/>
        <end position="725"/>
    </location>
</feature>
<dbReference type="InterPro" id="IPR001525">
    <property type="entry name" value="C5_MeTfrase"/>
</dbReference>
<keyword evidence="4" id="KW-0949">S-adenosyl-L-methionine</keyword>
<sequence>MPPSKRQRVKEEPDPSDSGGSEYGVESDKGDHHENVAPGIHMLGLSQDYVPSWTEGDAFREWYQNWKDSIIQTFNLNPRPFILEQNTTDSDIQITIHRKIQIGADRSQKELLGYIKFIKQTGTLELANFSAALDPRHLSLGGTTKRDGSKTAGTHGEGFKVAALVMTRNNRVVHIEASSVYWRFGFRGDNKDKLACQITKPATSTIKKHHDSLLSETKNGRARKNLTSYVHRDVIVRISTSKGHESIKEQQFWDWSSVAIDLHCPSPEKIIRTEHGDLLIGPQFAGRIYLKGLRVSGHGLDGVTYSYGYDFASGRINRDRERMMKQREEARIVASIWELAVAERPELTKEYVRLFDVVRSPDVAFADTVVSKNMAEHVWQYLLNSAPDCFFYAEDPDSRSDVAHQAHLINRDLKKKASILPRELWKTLRKFKLARTPEEHIDHKFLSSEAITLPDDLFAISVDRMLRAAMQLEHRLRLSRITYVKSHHTSIDVRRDVSGSRLFVHEKWLRFDTAHQDASCDISDMSQAQRKETDVFACDHIVEDLFDIILGTVMGATNSDALRIAKLRSTAKRLFRQTPRDVQVTAGPASGQLRVSWTCNDPGIIAKHHGDDINFHVRLHRHILCRSKDDTLLLDLANRGFASSLRRSCRCPMLKVPLSACSVVFEGLDTRQKYFPMVARDQEGAFFGLAPPSMAPLDRPGRDGETGTMQEHDAGANAGPAEAMSGSKEWIADQETWRKWHAEDLPTKISHMFATRNACKCDATDHLVATSFESRRLDFMFEKDQYVRIKDTSGNFEAYIALVHDVSPGSADCVNTPHLIITKYSFFNHTKLLWDSESSLNGHNKNDHRELLLHCRTAKKMGTFSDNEIVAIDDINWVGPVGFDFYLTHCAERPEKLDADEFFCRFARSVQDDSLTLLPISPHLLAPHDRRKNRGFPDASPGHVIDLTPGVLGPMEGFSSAGYHPFAAFGFSERVDATWKIRYPTSAVFDGCFPNLREDFKEDRLPGRLWPPGNLPTTVLATGGNTNFALTEGNTLMPSLKDVFYPLDMADHALDFQSPDFVVIQLPPTILHLSAVDRFFRNDGLTVREFARIQGFPDDFVFYGSAQQQYDQVTSAQPPPVARAAAECIKAVILRSNEVKLVDDRRSTQKNKRRKQDDEE</sequence>
<keyword evidence="2" id="KW-0489">Methyltransferase</keyword>
<evidence type="ECO:0000256" key="5">
    <source>
        <dbReference type="SAM" id="MobiDB-lite"/>
    </source>
</evidence>
<protein>
    <recommendedName>
        <fullName evidence="1">DNA (cytosine-5-)-methyltransferase</fullName>
        <ecNumber evidence="1">2.1.1.37</ecNumber>
    </recommendedName>
</protein>
<dbReference type="AlphaFoldDB" id="T0JLM7"/>
<dbReference type="HOGENOM" id="CLU_258984_0_0_1"/>
<dbReference type="InterPro" id="IPR050390">
    <property type="entry name" value="C5-Methyltransferase"/>
</dbReference>
<gene>
    <name evidence="6" type="ORF">CGLO_17181</name>
</gene>
<dbReference type="PANTHER" id="PTHR10629:SF52">
    <property type="entry name" value="DNA (CYTOSINE-5)-METHYLTRANSFERASE 1"/>
    <property type="match status" value="1"/>
</dbReference>
<evidence type="ECO:0000256" key="1">
    <source>
        <dbReference type="ARBA" id="ARBA00011975"/>
    </source>
</evidence>
<dbReference type="GO" id="GO:0003886">
    <property type="term" value="F:DNA (cytosine-5-)-methyltransferase activity"/>
    <property type="evidence" value="ECO:0007669"/>
    <property type="project" value="UniProtKB-EC"/>
</dbReference>
<feature type="compositionally biased region" description="Basic and acidic residues" evidence="5">
    <location>
        <begin position="26"/>
        <end position="35"/>
    </location>
</feature>
<dbReference type="SUPFAM" id="SSF53335">
    <property type="entry name" value="S-adenosyl-L-methionine-dependent methyltransferases"/>
    <property type="match status" value="1"/>
</dbReference>
<evidence type="ECO:0000256" key="2">
    <source>
        <dbReference type="ARBA" id="ARBA00022603"/>
    </source>
</evidence>
<dbReference type="EC" id="2.1.1.37" evidence="1"/>
<dbReference type="Pfam" id="PF00145">
    <property type="entry name" value="DNA_methylase"/>
    <property type="match status" value="1"/>
</dbReference>
<dbReference type="GO" id="GO:0005634">
    <property type="term" value="C:nucleus"/>
    <property type="evidence" value="ECO:0007669"/>
    <property type="project" value="TreeGrafter"/>
</dbReference>
<feature type="region of interest" description="Disordered" evidence="5">
    <location>
        <begin position="1"/>
        <end position="37"/>
    </location>
</feature>
<dbReference type="EMBL" id="AMYD01004093">
    <property type="protein sequence ID" value="EQB44097.1"/>
    <property type="molecule type" value="Genomic_DNA"/>
</dbReference>
<dbReference type="GO" id="GO:0003677">
    <property type="term" value="F:DNA binding"/>
    <property type="evidence" value="ECO:0007669"/>
    <property type="project" value="TreeGrafter"/>
</dbReference>
<name>T0JLM7_COLGC</name>
<reference evidence="7" key="1">
    <citation type="journal article" date="2013" name="Mol. Plant Microbe Interact.">
        <title>Global aspects of pacC regulation of pathogenicity genes in Colletotrichum gloeosporioides as revealed by transcriptome analysis.</title>
        <authorList>
            <person name="Alkan N."/>
            <person name="Meng X."/>
            <person name="Friedlander G."/>
            <person name="Reuveni E."/>
            <person name="Sukno S."/>
            <person name="Sherman A."/>
            <person name="Thon M."/>
            <person name="Fluhr R."/>
            <person name="Prusky D."/>
        </authorList>
    </citation>
    <scope>NUCLEOTIDE SEQUENCE [LARGE SCALE GENOMIC DNA]</scope>
    <source>
        <strain evidence="7">Cg-14</strain>
    </source>
</reference>
<dbReference type="OrthoDB" id="5376140at2759"/>
<dbReference type="GO" id="GO:0044027">
    <property type="term" value="P:negative regulation of gene expression via chromosomal CpG island methylation"/>
    <property type="evidence" value="ECO:0007669"/>
    <property type="project" value="TreeGrafter"/>
</dbReference>
<comment type="caution">
    <text evidence="6">The sequence shown here is derived from an EMBL/GenBank/DDBJ whole genome shotgun (WGS) entry which is preliminary data.</text>
</comment>
<evidence type="ECO:0000256" key="3">
    <source>
        <dbReference type="ARBA" id="ARBA00022679"/>
    </source>
</evidence>
<organism evidence="6 7">
    <name type="scientific">Colletotrichum gloeosporioides (strain Cg-14)</name>
    <name type="common">Anthracnose fungus</name>
    <name type="synonym">Glomerella cingulata</name>
    <dbReference type="NCBI Taxonomy" id="1237896"/>
    <lineage>
        <taxon>Eukaryota</taxon>
        <taxon>Fungi</taxon>
        <taxon>Dikarya</taxon>
        <taxon>Ascomycota</taxon>
        <taxon>Pezizomycotina</taxon>
        <taxon>Sordariomycetes</taxon>
        <taxon>Hypocreomycetidae</taxon>
        <taxon>Glomerellales</taxon>
        <taxon>Glomerellaceae</taxon>
        <taxon>Colletotrichum</taxon>
        <taxon>Colletotrichum gloeosporioides species complex</taxon>
    </lineage>
</organism>
<proteinExistence type="predicted"/>
<keyword evidence="3" id="KW-0808">Transferase</keyword>
<feature type="compositionally biased region" description="Basic and acidic residues" evidence="5">
    <location>
        <begin position="699"/>
        <end position="714"/>
    </location>
</feature>
<dbReference type="Gene3D" id="3.90.120.10">
    <property type="entry name" value="DNA Methylase, subunit A, domain 2"/>
    <property type="match status" value="1"/>
</dbReference>
<evidence type="ECO:0000256" key="4">
    <source>
        <dbReference type="ARBA" id="ARBA00022691"/>
    </source>
</evidence>
<dbReference type="OMA" id="CECISHL"/>
<dbReference type="PANTHER" id="PTHR10629">
    <property type="entry name" value="CYTOSINE-SPECIFIC METHYLTRANSFERASE"/>
    <property type="match status" value="1"/>
</dbReference>
<dbReference type="InterPro" id="IPR029063">
    <property type="entry name" value="SAM-dependent_MTases_sf"/>
</dbReference>
<evidence type="ECO:0000313" key="6">
    <source>
        <dbReference type="EMBL" id="EQB44097.1"/>
    </source>
</evidence>